<name>A0A212JG70_9BACT</name>
<dbReference type="AlphaFoldDB" id="A0A212JG70"/>
<sequence length="750" mass="80048">MRGQVTVGDGTPPQDFSILEVVSNGTGGFRLPRLTNGQRQTLEESTAFQTEIVGKGKGLTIYNTSVDCVEYWNGIRWISICTGGSSFIGGDCASSNSLAGGETIHCEITDSNCLTDGEYVFTIVSGTDYISLRVIDAGAGEFDLTFEPNDRASDRQAIVMVTSPCGTSEFFVYTQKGDDTGCGTTTVPAIKSLDDITAMCSGGAVYLYLEGYPAAGTYIWTLNGQQVGTGYNYTATQPGKYIVYGDKIGCDNNRSIRVTLDGTGAPSPISIIVRGNNGLVCGAGGTTTLIASSPASGIVRWFKDGVLQPLTSPHNEVEAGVGSWFAVVSDGSCWSTPSETVTVSEALNCALGIQLSGGSVNAAGQTELVFVSAVGIAPASQPLTVSWQPNDADLIVSSMVIGANGFPSGVGEPHGNIVGGNGGTGTVTYTIQPAGFTALEVDESQGGNPFLEKVSKVDFTTTNGISYATASVFLRQINYNLLTDVRGGYILDAQTETLRVRANFGWTITAVADPDNILQDGSSLVGRTGGNNTTTGDAVNFTMVAKDLQAPKIGKTATITFSRRQDGSTWDVVITAEEALYVGYFGGALVATIEGVWQFQYPLYVQSEDESEGSQWKTSNTISPPTSEWNGKRNTYNLNSTAHPAAYLCMQKNGAAISSVYDPNYNWYLPAQQQLMAIWVAHASFESQYQFNSTFLNSIYWSSTTDRTRDINVGVRDINVGVRYVNFENGTSSYDERTNPRRVRCVRELP</sequence>
<proteinExistence type="predicted"/>
<gene>
    <name evidence="1" type="ORF">KL86DYS1_12123</name>
</gene>
<protein>
    <submittedName>
        <fullName evidence="1">Uncharacterized protein</fullName>
    </submittedName>
</protein>
<dbReference type="EMBL" id="FLUM01000001">
    <property type="protein sequence ID" value="SBV98255.1"/>
    <property type="molecule type" value="Genomic_DNA"/>
</dbReference>
<evidence type="ECO:0000313" key="1">
    <source>
        <dbReference type="EMBL" id="SBV98255.1"/>
    </source>
</evidence>
<reference evidence="1" key="1">
    <citation type="submission" date="2016-04" db="EMBL/GenBank/DDBJ databases">
        <authorList>
            <person name="Evans L.H."/>
            <person name="Alamgir A."/>
            <person name="Owens N."/>
            <person name="Weber N.D."/>
            <person name="Virtaneva K."/>
            <person name="Barbian K."/>
            <person name="Babar A."/>
            <person name="Rosenke K."/>
        </authorList>
    </citation>
    <scope>NUCLEOTIDE SEQUENCE</scope>
    <source>
        <strain evidence="1">86-1</strain>
    </source>
</reference>
<accession>A0A212JG70</accession>
<organism evidence="1">
    <name type="scientific">uncultured Dysgonomonas sp</name>
    <dbReference type="NCBI Taxonomy" id="206096"/>
    <lineage>
        <taxon>Bacteria</taxon>
        <taxon>Pseudomonadati</taxon>
        <taxon>Bacteroidota</taxon>
        <taxon>Bacteroidia</taxon>
        <taxon>Bacteroidales</taxon>
        <taxon>Dysgonomonadaceae</taxon>
        <taxon>Dysgonomonas</taxon>
        <taxon>environmental samples</taxon>
    </lineage>
</organism>
<dbReference type="RefSeq" id="WP_296940692.1">
    <property type="nucleotide sequence ID" value="NZ_LT599032.1"/>
</dbReference>